<dbReference type="HAMAP" id="MF_00013">
    <property type="entry name" value="LipB"/>
    <property type="match status" value="1"/>
</dbReference>
<organism evidence="8 9">
    <name type="scientific">Microbulbifer epialgicus</name>
    <dbReference type="NCBI Taxonomy" id="393907"/>
    <lineage>
        <taxon>Bacteria</taxon>
        <taxon>Pseudomonadati</taxon>
        <taxon>Pseudomonadota</taxon>
        <taxon>Gammaproteobacteria</taxon>
        <taxon>Cellvibrionales</taxon>
        <taxon>Microbulbiferaceae</taxon>
        <taxon>Microbulbifer</taxon>
    </lineage>
</organism>
<feature type="active site" description="Acyl-thioester intermediate" evidence="5">
    <location>
        <position position="170"/>
    </location>
</feature>
<feature type="domain" description="BPL/LPL catalytic" evidence="7">
    <location>
        <begin position="28"/>
        <end position="209"/>
    </location>
</feature>
<dbReference type="PROSITE" id="PS01313">
    <property type="entry name" value="LIPB"/>
    <property type="match status" value="1"/>
</dbReference>
<comment type="miscellaneous">
    <text evidence="5">In the reaction, the free carboxyl group of octanoic acid is attached via an amide linkage to the epsilon-amino group of a specific lysine residue of lipoyl domains of lipoate-dependent enzymes.</text>
</comment>
<dbReference type="SUPFAM" id="SSF55681">
    <property type="entry name" value="Class II aaRS and biotin synthetases"/>
    <property type="match status" value="1"/>
</dbReference>
<evidence type="ECO:0000256" key="2">
    <source>
        <dbReference type="ARBA" id="ARBA00022679"/>
    </source>
</evidence>
<evidence type="ECO:0000256" key="6">
    <source>
        <dbReference type="PIRNR" id="PIRNR016262"/>
    </source>
</evidence>
<dbReference type="PIRSF" id="PIRSF016262">
    <property type="entry name" value="LPLase"/>
    <property type="match status" value="1"/>
</dbReference>
<evidence type="ECO:0000313" key="8">
    <source>
        <dbReference type="EMBL" id="MFA0811609.1"/>
    </source>
</evidence>
<dbReference type="Pfam" id="PF21948">
    <property type="entry name" value="LplA-B_cat"/>
    <property type="match status" value="1"/>
</dbReference>
<dbReference type="Proteomes" id="UP001569428">
    <property type="component" value="Unassembled WGS sequence"/>
</dbReference>
<evidence type="ECO:0000259" key="7">
    <source>
        <dbReference type="PROSITE" id="PS51733"/>
    </source>
</evidence>
<dbReference type="InterPro" id="IPR004143">
    <property type="entry name" value="BPL_LPL_catalytic"/>
</dbReference>
<feature type="binding site" evidence="5">
    <location>
        <begin position="67"/>
        <end position="74"/>
    </location>
    <ligand>
        <name>substrate</name>
    </ligand>
</feature>
<keyword evidence="3 5" id="KW-0012">Acyltransferase</keyword>
<comment type="caution">
    <text evidence="8">The sequence shown here is derived from an EMBL/GenBank/DDBJ whole genome shotgun (WGS) entry which is preliminary data.</text>
</comment>
<dbReference type="RefSeq" id="WP_371839188.1">
    <property type="nucleotide sequence ID" value="NZ_JBGMEK010000023.1"/>
</dbReference>
<evidence type="ECO:0000256" key="3">
    <source>
        <dbReference type="ARBA" id="ARBA00023315"/>
    </source>
</evidence>
<dbReference type="InterPro" id="IPR045864">
    <property type="entry name" value="aa-tRNA-synth_II/BPL/LPL"/>
</dbReference>
<dbReference type="Gene3D" id="3.30.930.10">
    <property type="entry name" value="Bira Bifunctional Protein, Domain 2"/>
    <property type="match status" value="1"/>
</dbReference>
<proteinExistence type="inferred from homology"/>
<keyword evidence="2 5" id="KW-0808">Transferase</keyword>
<dbReference type="InterPro" id="IPR020605">
    <property type="entry name" value="Octanoyltransferase_CS"/>
</dbReference>
<dbReference type="PROSITE" id="PS51733">
    <property type="entry name" value="BPL_LPL_CATALYTIC"/>
    <property type="match status" value="1"/>
</dbReference>
<dbReference type="PANTHER" id="PTHR10993">
    <property type="entry name" value="OCTANOYLTRANSFERASE"/>
    <property type="match status" value="1"/>
</dbReference>
<keyword evidence="5" id="KW-0963">Cytoplasm</keyword>
<comment type="pathway">
    <text evidence="1 5 6">Protein modification; protein lipoylation via endogenous pathway; protein N(6)-(lipoyl)lysine from octanoyl-[acyl-carrier-protein]: step 1/2.</text>
</comment>
<comment type="subcellular location">
    <subcellularLocation>
        <location evidence="5">Cytoplasm</location>
    </subcellularLocation>
</comment>
<reference evidence="8 9" key="1">
    <citation type="submission" date="2024-08" db="EMBL/GenBank/DDBJ databases">
        <authorList>
            <person name="Ishaq N."/>
        </authorList>
    </citation>
    <scope>NUCLEOTIDE SEQUENCE [LARGE SCALE GENOMIC DNA]</scope>
    <source>
        <strain evidence="8 9">DSM 18651</strain>
    </source>
</reference>
<dbReference type="GO" id="GO:0033819">
    <property type="term" value="F:lipoyl(octanoyl) transferase activity"/>
    <property type="evidence" value="ECO:0007669"/>
    <property type="project" value="UniProtKB-EC"/>
</dbReference>
<gene>
    <name evidence="5 8" type="primary">lipB</name>
    <name evidence="8" type="ORF">ACCI49_11825</name>
</gene>
<evidence type="ECO:0000256" key="1">
    <source>
        <dbReference type="ARBA" id="ARBA00004821"/>
    </source>
</evidence>
<protein>
    <recommendedName>
        <fullName evidence="5 6">Octanoyltransferase</fullName>
        <ecNumber evidence="5 6">2.3.1.181</ecNumber>
    </recommendedName>
    <alternativeName>
        <fullName evidence="5">Lipoate-protein ligase B</fullName>
    </alternativeName>
    <alternativeName>
        <fullName evidence="5">Lipoyl/octanoyl transferase</fullName>
    </alternativeName>
    <alternativeName>
        <fullName evidence="5">Octanoyl-[acyl-carrier-protein]-protein N-octanoyltransferase</fullName>
    </alternativeName>
</protein>
<dbReference type="NCBIfam" id="NF010922">
    <property type="entry name" value="PRK14342.1"/>
    <property type="match status" value="1"/>
</dbReference>
<dbReference type="EC" id="2.3.1.181" evidence="5 6"/>
<feature type="binding site" evidence="5">
    <location>
        <begin position="152"/>
        <end position="154"/>
    </location>
    <ligand>
        <name>substrate</name>
    </ligand>
</feature>
<evidence type="ECO:0000313" key="9">
    <source>
        <dbReference type="Proteomes" id="UP001569428"/>
    </source>
</evidence>
<dbReference type="InterPro" id="IPR000544">
    <property type="entry name" value="Octanoyltransferase"/>
</dbReference>
<comment type="similarity">
    <text evidence="5 6">Belongs to the LipB family.</text>
</comment>
<comment type="catalytic activity">
    <reaction evidence="5 6">
        <text>octanoyl-[ACP] + L-lysyl-[protein] = N(6)-octanoyl-L-lysyl-[protein] + holo-[ACP] + H(+)</text>
        <dbReference type="Rhea" id="RHEA:17665"/>
        <dbReference type="Rhea" id="RHEA-COMP:9636"/>
        <dbReference type="Rhea" id="RHEA-COMP:9685"/>
        <dbReference type="Rhea" id="RHEA-COMP:9752"/>
        <dbReference type="Rhea" id="RHEA-COMP:9928"/>
        <dbReference type="ChEBI" id="CHEBI:15378"/>
        <dbReference type="ChEBI" id="CHEBI:29969"/>
        <dbReference type="ChEBI" id="CHEBI:64479"/>
        <dbReference type="ChEBI" id="CHEBI:78463"/>
        <dbReference type="ChEBI" id="CHEBI:78809"/>
        <dbReference type="EC" id="2.3.1.181"/>
    </reaction>
</comment>
<keyword evidence="9" id="KW-1185">Reference proteome</keyword>
<dbReference type="CDD" id="cd16444">
    <property type="entry name" value="LipB"/>
    <property type="match status" value="1"/>
</dbReference>
<accession>A0ABV4P0Q4</accession>
<dbReference type="PANTHER" id="PTHR10993:SF7">
    <property type="entry name" value="LIPOYLTRANSFERASE 2, MITOCHONDRIAL-RELATED"/>
    <property type="match status" value="1"/>
</dbReference>
<name>A0ABV4P0Q4_9GAMM</name>
<dbReference type="NCBIfam" id="TIGR00214">
    <property type="entry name" value="lipB"/>
    <property type="match status" value="1"/>
</dbReference>
<feature type="site" description="Lowers pKa of active site Cys" evidence="5">
    <location>
        <position position="136"/>
    </location>
</feature>
<comment type="function">
    <text evidence="4 5 6">Catalyzes the transfer of endogenously produced octanoic acid from octanoyl-acyl-carrier-protein onto the lipoyl domains of lipoate-dependent enzymes. Lipoyl-ACP can also act as a substrate although octanoyl-ACP is likely to be the physiological substrate.</text>
</comment>
<evidence type="ECO:0000256" key="4">
    <source>
        <dbReference type="ARBA" id="ARBA00024732"/>
    </source>
</evidence>
<feature type="binding site" evidence="5">
    <location>
        <begin position="139"/>
        <end position="141"/>
    </location>
    <ligand>
        <name>substrate</name>
    </ligand>
</feature>
<evidence type="ECO:0000256" key="5">
    <source>
        <dbReference type="HAMAP-Rule" id="MF_00013"/>
    </source>
</evidence>
<sequence length="233" mass="25675">MTVVRNLARRDYEAVWRAMSRYTDSRSEKSVDEVWCVEHQPVFTQGQAGKAEHLLNTGDIPVVQVDRGGQVTYHGPGQLVVYPLLDLRRAKIGVRDLVTALESATVATLETSGIAAAPRADAPGVYLTEGPRKGNKIASIGLRVRRGCSFHGIAINIDMDLAPFLRINPCGYAGMQMVQMSELLPQVPTWNQVAEKFVCELLRALKLSPAEWQPLEEHTLAQLSAEQQELSNG</sequence>
<dbReference type="EMBL" id="JBGMEK010000023">
    <property type="protein sequence ID" value="MFA0811609.1"/>
    <property type="molecule type" value="Genomic_DNA"/>
</dbReference>